<evidence type="ECO:0000259" key="7">
    <source>
        <dbReference type="PROSITE" id="PS51715"/>
    </source>
</evidence>
<dbReference type="Pfam" id="PF02263">
    <property type="entry name" value="GBP"/>
    <property type="match status" value="1"/>
</dbReference>
<dbReference type="GO" id="GO:0005525">
    <property type="term" value="F:GTP binding"/>
    <property type="evidence" value="ECO:0007669"/>
    <property type="project" value="UniProtKB-KW"/>
</dbReference>
<proteinExistence type="inferred from homology"/>
<evidence type="ECO:0000313" key="9">
    <source>
        <dbReference type="Proteomes" id="UP000785679"/>
    </source>
</evidence>
<evidence type="ECO:0000256" key="4">
    <source>
        <dbReference type="PROSITE-ProRule" id="PRU01052"/>
    </source>
</evidence>
<keyword evidence="1" id="KW-0547">Nucleotide-binding</keyword>
<dbReference type="InterPro" id="IPR030386">
    <property type="entry name" value="G_GB1_RHD3_dom"/>
</dbReference>
<dbReference type="PROSITE" id="PS51715">
    <property type="entry name" value="G_GB1_RHD3"/>
    <property type="match status" value="1"/>
</dbReference>
<dbReference type="Proteomes" id="UP000785679">
    <property type="component" value="Unassembled WGS sequence"/>
</dbReference>
<evidence type="ECO:0000256" key="6">
    <source>
        <dbReference type="SAM" id="MobiDB-lite"/>
    </source>
</evidence>
<feature type="compositionally biased region" description="Polar residues" evidence="6">
    <location>
        <begin position="546"/>
        <end position="557"/>
    </location>
</feature>
<dbReference type="Gene3D" id="1.20.1000.10">
    <property type="entry name" value="Guanylate-binding protein, C-terminal domain"/>
    <property type="match status" value="1"/>
</dbReference>
<evidence type="ECO:0000313" key="8">
    <source>
        <dbReference type="EMBL" id="TNV84207.1"/>
    </source>
</evidence>
<feature type="coiled-coil region" evidence="5">
    <location>
        <begin position="790"/>
        <end position="899"/>
    </location>
</feature>
<feature type="region of interest" description="Disordered" evidence="6">
    <location>
        <begin position="529"/>
        <end position="557"/>
    </location>
</feature>
<dbReference type="EMBL" id="RRYP01003036">
    <property type="protein sequence ID" value="TNV84207.1"/>
    <property type="molecule type" value="Genomic_DNA"/>
</dbReference>
<dbReference type="PANTHER" id="PTHR10751">
    <property type="entry name" value="GUANYLATE BINDING PROTEIN"/>
    <property type="match status" value="1"/>
</dbReference>
<gene>
    <name evidence="8" type="ORF">FGO68_gene6417</name>
</gene>
<keyword evidence="9" id="KW-1185">Reference proteome</keyword>
<name>A0A8J8NZD2_HALGN</name>
<reference evidence="8" key="1">
    <citation type="submission" date="2019-06" db="EMBL/GenBank/DDBJ databases">
        <authorList>
            <person name="Zheng W."/>
        </authorList>
    </citation>
    <scope>NUCLEOTIDE SEQUENCE</scope>
    <source>
        <strain evidence="8">QDHG01</strain>
    </source>
</reference>
<protein>
    <recommendedName>
        <fullName evidence="7">GB1/RHD3-type G domain-containing protein</fullName>
    </recommendedName>
</protein>
<evidence type="ECO:0000256" key="3">
    <source>
        <dbReference type="ARBA" id="ARBA00023134"/>
    </source>
</evidence>
<accession>A0A8J8NZD2</accession>
<dbReference type="InterPro" id="IPR036543">
    <property type="entry name" value="Guanylate-bd_C_sf"/>
</dbReference>
<dbReference type="OrthoDB" id="2135133at2759"/>
<evidence type="ECO:0000256" key="2">
    <source>
        <dbReference type="ARBA" id="ARBA00022801"/>
    </source>
</evidence>
<keyword evidence="3" id="KW-0342">GTP-binding</keyword>
<organism evidence="8 9">
    <name type="scientific">Halteria grandinella</name>
    <dbReference type="NCBI Taxonomy" id="5974"/>
    <lineage>
        <taxon>Eukaryota</taxon>
        <taxon>Sar</taxon>
        <taxon>Alveolata</taxon>
        <taxon>Ciliophora</taxon>
        <taxon>Intramacronucleata</taxon>
        <taxon>Spirotrichea</taxon>
        <taxon>Stichotrichia</taxon>
        <taxon>Sporadotrichida</taxon>
        <taxon>Halteriidae</taxon>
        <taxon>Halteria</taxon>
    </lineage>
</organism>
<dbReference type="SUPFAM" id="SSF48340">
    <property type="entry name" value="Interferon-induced guanylate-binding protein 1 (GBP1), C-terminal domain"/>
    <property type="match status" value="1"/>
</dbReference>
<dbReference type="SUPFAM" id="SSF52540">
    <property type="entry name" value="P-loop containing nucleoside triphosphate hydrolases"/>
    <property type="match status" value="1"/>
</dbReference>
<feature type="coiled-coil region" evidence="5">
    <location>
        <begin position="580"/>
        <end position="656"/>
    </location>
</feature>
<dbReference type="InterPro" id="IPR027417">
    <property type="entry name" value="P-loop_NTPase"/>
</dbReference>
<comment type="similarity">
    <text evidence="4">Belongs to the TRAFAC class dynamin-like GTPase superfamily. GB1/RHD3 GTPase family.</text>
</comment>
<dbReference type="GO" id="GO:0003924">
    <property type="term" value="F:GTPase activity"/>
    <property type="evidence" value="ECO:0007669"/>
    <property type="project" value="InterPro"/>
</dbReference>
<evidence type="ECO:0000256" key="1">
    <source>
        <dbReference type="ARBA" id="ARBA00022741"/>
    </source>
</evidence>
<feature type="domain" description="GB1/RHD3-type G" evidence="7">
    <location>
        <begin position="76"/>
        <end position="318"/>
    </location>
</feature>
<keyword evidence="5" id="KW-0175">Coiled coil</keyword>
<comment type="caution">
    <text evidence="8">The sequence shown here is derived from an EMBL/GenBank/DDBJ whole genome shotgun (WGS) entry which is preliminary data.</text>
</comment>
<dbReference type="InterPro" id="IPR015894">
    <property type="entry name" value="Guanylate-bd_N"/>
</dbReference>
<dbReference type="Gene3D" id="3.40.50.300">
    <property type="entry name" value="P-loop containing nucleotide triphosphate hydrolases"/>
    <property type="match status" value="1"/>
</dbReference>
<keyword evidence="2" id="KW-0378">Hydrolase</keyword>
<feature type="coiled-coil region" evidence="5">
    <location>
        <begin position="704"/>
        <end position="738"/>
    </location>
</feature>
<sequence>MLQNLSSIIIIIKMSKVSQFSQFSAQSQAPAAAAIQSYKDPSGDGKPIPFITIEEQSDAFEVSSQAMMFLESIPRTKKVAIVSIAGPYRTGKSFLANRLLNQSKGFEIGSTTQACTKGIWIWNKAVPISDDVCMLLIDTEGLASTERSTNVDIKIFALSILLSSLFVYNQMGPITENSLEDLALVGNLSSHISISKGGEASQDFKQYFPSFFWVMRDFYHDLEGRTPNQYLEDCLQEVTGFTQDVVKKNKIRQAISKYFNDRNCFTMARPVSDENKLAHVDSLEWEGSELKPQFKKQVANFLNQVGRKLKAKVINGKYLNGSMFLQLALEYTEAINSKETPTILTALDRVVQAETVKILDEAYDSLKGEMDEKLGEDQFPITEGELRKIVKRATRERQREVEKQLANILGFKEIMDEVAKFKERVKRDIVAQKYQQNYSASYHFSKGLLNNLLSVMLPHSPSIVSTSQNPTLSTPDAMDYIRGWSQLIKEFKETTSQQSSLSFCVFAQAITRLPQELSLIKSHLVESLDGPRARSMDEDDDETYQRETTANSSKNELYESASQDVVLLDDLISSFTEGLLQCEQEQLTRLKVDLSEVQQRERRMEQRRKQNEGMIEMQGQHNEEIQALTNELEVRIESTKRELHGKEDEREQLRQVKESELRTLKLGQDKIIKDEQEEVRLLQQSKELREVEHADLMAKVSALESEKKKEVTQLQHEIKKLEEDIDGLKQKMKSKENNPFFVQVNHFFQEVSDYLQQYRALTQTATDRALSKKELFALQRKLADAEYAGSQRELAMKKQLDEQLRKHREKLEERFDQRQLEVELDRQKLQQLSDKRQQQEQQLIQSIGQIQDAKERQMILSEQRDTHRRLQVGAREVRVREATKQVEEIKRAQMQMEEKIFKLSIENKEMQDDKEIMLMLLPHIHKAIHGKGNKIKEVLAQMDNEGLKNKVLRMLQAYKIPVAVK</sequence>
<dbReference type="CDD" id="cd01851">
    <property type="entry name" value="GBP"/>
    <property type="match status" value="1"/>
</dbReference>
<evidence type="ECO:0000256" key="5">
    <source>
        <dbReference type="SAM" id="Coils"/>
    </source>
</evidence>
<dbReference type="AlphaFoldDB" id="A0A8J8NZD2"/>